<sequence length="252" mass="29039">MKSFTDRFKFRPDKNLFVGIERECFLTREGKIVPISPEVVAKIDDKIHFGYELSACQLEMRTDPTPLEGVSQALTDSDKLLREYEQSFNFNTLHQEVAPYDMPLDVYPDPTGRYQEITKNMPVKVLRAACRVAGTHIHIGMASPKNAIKAYNTAIEHLPRLCKMGDKSKGERLQIYKIVAPNFKSPHYDDWDCYERYAKNHGFDETPRNCWHLIRISIHGTIEFRLFGATADIREIVEWANVCHSICKNALT</sequence>
<dbReference type="Pfam" id="PF04107">
    <property type="entry name" value="GCS2"/>
    <property type="match status" value="1"/>
</dbReference>
<protein>
    <recommendedName>
        <fullName evidence="3">Glutamate--cysteine ligase</fullName>
    </recommendedName>
</protein>
<comment type="caution">
    <text evidence="1">The sequence shown here is derived from an EMBL/GenBank/DDBJ whole genome shotgun (WGS) entry which is preliminary data.</text>
</comment>
<dbReference type="PANTHER" id="PTHR36510">
    <property type="entry name" value="GLUTAMATE--CYSTEINE LIGASE 2-RELATED"/>
    <property type="match status" value="1"/>
</dbReference>
<dbReference type="GO" id="GO:0016879">
    <property type="term" value="F:ligase activity, forming carbon-nitrogen bonds"/>
    <property type="evidence" value="ECO:0007669"/>
    <property type="project" value="TreeGrafter"/>
</dbReference>
<dbReference type="AlphaFoldDB" id="A0A1G2T7D1"/>
<dbReference type="PANTHER" id="PTHR36510:SF1">
    <property type="entry name" value="GLUTAMATE--CYSTEINE LIGASE 2-RELATED"/>
    <property type="match status" value="1"/>
</dbReference>
<proteinExistence type="predicted"/>
<gene>
    <name evidence="1" type="ORF">A2W58_01255</name>
</gene>
<dbReference type="InterPro" id="IPR014746">
    <property type="entry name" value="Gln_synth/guanido_kin_cat_dom"/>
</dbReference>
<dbReference type="Gene3D" id="3.30.590.20">
    <property type="match status" value="1"/>
</dbReference>
<dbReference type="SUPFAM" id="SSF55931">
    <property type="entry name" value="Glutamine synthetase/guanido kinase"/>
    <property type="match status" value="1"/>
</dbReference>
<evidence type="ECO:0000313" key="2">
    <source>
        <dbReference type="Proteomes" id="UP000179264"/>
    </source>
</evidence>
<evidence type="ECO:0008006" key="3">
    <source>
        <dbReference type="Google" id="ProtNLM"/>
    </source>
</evidence>
<name>A0A1G2T7D1_9BACT</name>
<dbReference type="Proteomes" id="UP000179264">
    <property type="component" value="Unassembled WGS sequence"/>
</dbReference>
<dbReference type="EMBL" id="MHVL01000040">
    <property type="protein sequence ID" value="OHA92699.1"/>
    <property type="molecule type" value="Genomic_DNA"/>
</dbReference>
<dbReference type="InterPro" id="IPR050141">
    <property type="entry name" value="GCL_type2/YbdK_subfam"/>
</dbReference>
<accession>A0A1G2T7D1</accession>
<organism evidence="1 2">
    <name type="scientific">Candidatus Zambryskibacteria bacterium RIFCSPHIGHO2_02_38_10.5</name>
    <dbReference type="NCBI Taxonomy" id="1802742"/>
    <lineage>
        <taxon>Bacteria</taxon>
        <taxon>Candidatus Zambryskiibacteriota</taxon>
    </lineage>
</organism>
<evidence type="ECO:0000313" key="1">
    <source>
        <dbReference type="EMBL" id="OHA92699.1"/>
    </source>
</evidence>
<reference evidence="1 2" key="1">
    <citation type="journal article" date="2016" name="Nat. Commun.">
        <title>Thousands of microbial genomes shed light on interconnected biogeochemical processes in an aquifer system.</title>
        <authorList>
            <person name="Anantharaman K."/>
            <person name="Brown C.T."/>
            <person name="Hug L.A."/>
            <person name="Sharon I."/>
            <person name="Castelle C.J."/>
            <person name="Probst A.J."/>
            <person name="Thomas B.C."/>
            <person name="Singh A."/>
            <person name="Wilkins M.J."/>
            <person name="Karaoz U."/>
            <person name="Brodie E.L."/>
            <person name="Williams K.H."/>
            <person name="Hubbard S.S."/>
            <person name="Banfield J.F."/>
        </authorList>
    </citation>
    <scope>NUCLEOTIDE SEQUENCE [LARGE SCALE GENOMIC DNA]</scope>
</reference>
<dbReference type="InterPro" id="IPR006336">
    <property type="entry name" value="GCS2"/>
</dbReference>